<accession>A0ABR2SHX8</accession>
<reference evidence="3 4" key="1">
    <citation type="journal article" date="2024" name="G3 (Bethesda)">
        <title>Genome assembly of Hibiscus sabdariffa L. provides insights into metabolisms of medicinal natural products.</title>
        <authorList>
            <person name="Kim T."/>
        </authorList>
    </citation>
    <scope>NUCLEOTIDE SEQUENCE [LARGE SCALE GENOMIC DNA]</scope>
    <source>
        <strain evidence="3">TK-2024</strain>
        <tissue evidence="3">Old leaves</tissue>
    </source>
</reference>
<feature type="transmembrane region" description="Helical" evidence="1">
    <location>
        <begin position="68"/>
        <end position="89"/>
    </location>
</feature>
<comment type="caution">
    <text evidence="3">The sequence shown here is derived from an EMBL/GenBank/DDBJ whole genome shotgun (WGS) entry which is preliminary data.</text>
</comment>
<dbReference type="InterPro" id="IPR010658">
    <property type="entry name" value="Nodulin-like"/>
</dbReference>
<evidence type="ECO:0000256" key="1">
    <source>
        <dbReference type="SAM" id="Phobius"/>
    </source>
</evidence>
<keyword evidence="1" id="KW-0812">Transmembrane</keyword>
<evidence type="ECO:0000313" key="3">
    <source>
        <dbReference type="EMBL" id="KAK9024609.1"/>
    </source>
</evidence>
<sequence length="252" mass="27479">MFCSLVLCTILLVMVGFGSLFLGKFQFCLCGYVRLNICGNQWPDLLQFGCTVLLCAKLPQEQGSSDQASLILMLALGSSMVVVAFMFILRIVQGHRQVRSSDGLSFALVYSVCLNSIVDKVVLDRLCSSIIGTTVKTISVDKLSGSMISNGLDDFEENNGGVQVHSQGRVEGSKLPPFGGIIHSTNSEGCAESFLEIAFMNASEVSSLAIKNREHLTLDILERRIEMKNGNTEAFAHESDVEPEQVNLFPEL</sequence>
<keyword evidence="1" id="KW-0472">Membrane</keyword>
<feature type="domain" description="Nodulin-like" evidence="2">
    <location>
        <begin position="64"/>
        <end position="118"/>
    </location>
</feature>
<keyword evidence="1" id="KW-1133">Transmembrane helix</keyword>
<evidence type="ECO:0000313" key="4">
    <source>
        <dbReference type="Proteomes" id="UP001396334"/>
    </source>
</evidence>
<name>A0ABR2SHX8_9ROSI</name>
<evidence type="ECO:0000259" key="2">
    <source>
        <dbReference type="Pfam" id="PF06813"/>
    </source>
</evidence>
<protein>
    <recommendedName>
        <fullName evidence="2">Nodulin-like domain-containing protein</fullName>
    </recommendedName>
</protein>
<organism evidence="3 4">
    <name type="scientific">Hibiscus sabdariffa</name>
    <name type="common">roselle</name>
    <dbReference type="NCBI Taxonomy" id="183260"/>
    <lineage>
        <taxon>Eukaryota</taxon>
        <taxon>Viridiplantae</taxon>
        <taxon>Streptophyta</taxon>
        <taxon>Embryophyta</taxon>
        <taxon>Tracheophyta</taxon>
        <taxon>Spermatophyta</taxon>
        <taxon>Magnoliopsida</taxon>
        <taxon>eudicotyledons</taxon>
        <taxon>Gunneridae</taxon>
        <taxon>Pentapetalae</taxon>
        <taxon>rosids</taxon>
        <taxon>malvids</taxon>
        <taxon>Malvales</taxon>
        <taxon>Malvaceae</taxon>
        <taxon>Malvoideae</taxon>
        <taxon>Hibiscus</taxon>
    </lineage>
</organism>
<proteinExistence type="predicted"/>
<dbReference type="Pfam" id="PF06813">
    <property type="entry name" value="Nodulin-like"/>
    <property type="match status" value="1"/>
</dbReference>
<dbReference type="EMBL" id="JBBPBN010000015">
    <property type="protein sequence ID" value="KAK9024609.1"/>
    <property type="molecule type" value="Genomic_DNA"/>
</dbReference>
<keyword evidence="4" id="KW-1185">Reference proteome</keyword>
<gene>
    <name evidence="3" type="ORF">V6N11_004767</name>
</gene>
<dbReference type="Proteomes" id="UP001396334">
    <property type="component" value="Unassembled WGS sequence"/>
</dbReference>